<gene>
    <name evidence="4" type="ORF">JCGZ_22552</name>
</gene>
<dbReference type="KEGG" id="jcu:105645458"/>
<dbReference type="PANTHER" id="PTHR46368">
    <property type="match status" value="1"/>
</dbReference>
<dbReference type="SUPFAM" id="SSF55347">
    <property type="entry name" value="Glyceraldehyde-3-phosphate dehydrogenase-like, C-terminal domain"/>
    <property type="match status" value="1"/>
</dbReference>
<evidence type="ECO:0000259" key="2">
    <source>
        <dbReference type="Pfam" id="PF01408"/>
    </source>
</evidence>
<dbReference type="Proteomes" id="UP000027138">
    <property type="component" value="Unassembled WGS sequence"/>
</dbReference>
<dbReference type="Gene3D" id="3.30.360.10">
    <property type="entry name" value="Dihydrodipicolinate Reductase, domain 2"/>
    <property type="match status" value="1"/>
</dbReference>
<evidence type="ECO:0000256" key="1">
    <source>
        <dbReference type="ARBA" id="ARBA00010928"/>
    </source>
</evidence>
<dbReference type="Gene3D" id="3.40.50.720">
    <property type="entry name" value="NAD(P)-binding Rossmann-like Domain"/>
    <property type="match status" value="1"/>
</dbReference>
<name>A0A067K0Q5_JATCU</name>
<protein>
    <submittedName>
        <fullName evidence="4">Uncharacterized protein</fullName>
    </submittedName>
</protein>
<evidence type="ECO:0000313" key="5">
    <source>
        <dbReference type="Proteomes" id="UP000027138"/>
    </source>
</evidence>
<evidence type="ECO:0000259" key="3">
    <source>
        <dbReference type="Pfam" id="PF22725"/>
    </source>
</evidence>
<dbReference type="Pfam" id="PF01408">
    <property type="entry name" value="GFO_IDH_MocA"/>
    <property type="match status" value="1"/>
</dbReference>
<dbReference type="InterPro" id="IPR055170">
    <property type="entry name" value="GFO_IDH_MocA-like_dom"/>
</dbReference>
<comment type="similarity">
    <text evidence="1">Belongs to the Gfo/Idh/MocA family.</text>
</comment>
<sequence>MAEGNQIRFGIMGCANIARKLARAINLAPNATLYAIASRSLEKAEAFATKNELPKTIRIYGSYEEFLDDPLIDAVYMPLPSSLHLHWAVLAAKKRKHLLVEKPPALDVVELDQILEACESNGVQFMDGTMWLHHPRTAKIKELLSHPKLIGGIEFLHSTSTMSPPAEFFQNDIRVKPDMDPLGALGDLGWYCIGSILWAKNYKLPNIVTDLPDVTKNSDGVILSFSASLHYEEEQEKTVSTIHCSFLSYSSMDLRIVGSNGSIHLMDFIMPFQEDSAFFNFTFRAKFVDLHIGWNVKPEKIVVANGMPQEATMVQEFARIVSDIRNFGAFPDTKWPEISRKTQVVLDAVKKSIDLGCKPVYL</sequence>
<feature type="domain" description="GFO/IDH/MocA-like oxidoreductase" evidence="3">
    <location>
        <begin position="148"/>
        <end position="263"/>
    </location>
</feature>
<accession>A0A067K0Q5</accession>
<dbReference type="InterPro" id="IPR036291">
    <property type="entry name" value="NAD(P)-bd_dom_sf"/>
</dbReference>
<dbReference type="PANTHER" id="PTHR46368:SF5">
    <property type="entry name" value="NAD(P)-BINDING ROSSMANN-FOLD SUPERFAMILY PROTEIN"/>
    <property type="match status" value="1"/>
</dbReference>
<dbReference type="SUPFAM" id="SSF51735">
    <property type="entry name" value="NAD(P)-binding Rossmann-fold domains"/>
    <property type="match status" value="1"/>
</dbReference>
<dbReference type="GO" id="GO:0000166">
    <property type="term" value="F:nucleotide binding"/>
    <property type="evidence" value="ECO:0007669"/>
    <property type="project" value="InterPro"/>
</dbReference>
<dbReference type="InterPro" id="IPR000683">
    <property type="entry name" value="Gfo/Idh/MocA-like_OxRdtase_N"/>
</dbReference>
<keyword evidence="5" id="KW-1185">Reference proteome</keyword>
<proteinExistence type="inferred from homology"/>
<dbReference type="OrthoDB" id="2129491at2759"/>
<dbReference type="STRING" id="180498.A0A067K0Q5"/>
<evidence type="ECO:0000313" key="4">
    <source>
        <dbReference type="EMBL" id="KDP25830.1"/>
    </source>
</evidence>
<reference evidence="4 5" key="1">
    <citation type="journal article" date="2014" name="PLoS ONE">
        <title>Global Analysis of Gene Expression Profiles in Physic Nut (Jatropha curcas L.) Seedlings Exposed to Salt Stress.</title>
        <authorList>
            <person name="Zhang L."/>
            <person name="Zhang C."/>
            <person name="Wu P."/>
            <person name="Chen Y."/>
            <person name="Li M."/>
            <person name="Jiang H."/>
            <person name="Wu G."/>
        </authorList>
    </citation>
    <scope>NUCLEOTIDE SEQUENCE [LARGE SCALE GENOMIC DNA]</scope>
    <source>
        <strain evidence="5">cv. GZQX0401</strain>
        <tissue evidence="4">Young leaves</tissue>
    </source>
</reference>
<dbReference type="Pfam" id="PF22725">
    <property type="entry name" value="GFO_IDH_MocA_C3"/>
    <property type="match status" value="1"/>
</dbReference>
<dbReference type="AlphaFoldDB" id="A0A067K0Q5"/>
<feature type="domain" description="Gfo/Idh/MocA-like oxidoreductase N-terminal" evidence="2">
    <location>
        <begin position="7"/>
        <end position="126"/>
    </location>
</feature>
<dbReference type="EMBL" id="KK914972">
    <property type="protein sequence ID" value="KDP25830.1"/>
    <property type="molecule type" value="Genomic_DNA"/>
</dbReference>
<organism evidence="4 5">
    <name type="scientific">Jatropha curcas</name>
    <name type="common">Barbados nut</name>
    <dbReference type="NCBI Taxonomy" id="180498"/>
    <lineage>
        <taxon>Eukaryota</taxon>
        <taxon>Viridiplantae</taxon>
        <taxon>Streptophyta</taxon>
        <taxon>Embryophyta</taxon>
        <taxon>Tracheophyta</taxon>
        <taxon>Spermatophyta</taxon>
        <taxon>Magnoliopsida</taxon>
        <taxon>eudicotyledons</taxon>
        <taxon>Gunneridae</taxon>
        <taxon>Pentapetalae</taxon>
        <taxon>rosids</taxon>
        <taxon>fabids</taxon>
        <taxon>Malpighiales</taxon>
        <taxon>Euphorbiaceae</taxon>
        <taxon>Crotonoideae</taxon>
        <taxon>Jatropheae</taxon>
        <taxon>Jatropha</taxon>
    </lineage>
</organism>